<dbReference type="SUPFAM" id="SSF51556">
    <property type="entry name" value="Metallo-dependent hydrolases"/>
    <property type="match status" value="1"/>
</dbReference>
<protein>
    <submittedName>
        <fullName evidence="3">Amidohydrolase family protein</fullName>
    </submittedName>
</protein>
<dbReference type="InterPro" id="IPR032465">
    <property type="entry name" value="ACMSD"/>
</dbReference>
<organism evidence="3 4">
    <name type="scientific">Halobellus rubicundus</name>
    <dbReference type="NCBI Taxonomy" id="2996466"/>
    <lineage>
        <taxon>Archaea</taxon>
        <taxon>Methanobacteriati</taxon>
        <taxon>Methanobacteriota</taxon>
        <taxon>Stenosarchaea group</taxon>
        <taxon>Halobacteria</taxon>
        <taxon>Halobacteriales</taxon>
        <taxon>Haloferacaceae</taxon>
        <taxon>Halobellus</taxon>
    </lineage>
</organism>
<sequence length="324" mass="35651">MARSSQASDRLVIDFGAHLHPTDPEEFQAFREFIEESDGSAIHSEMNALAARYEESGIDGAVLSSPFFMGNGDLDRVETGNDELLKTVNGWDNYYALAGIPTAAGGEEAAAEFERCLNAGFNGGALETKTDGIELHDPEVEPILEVADQTGAPILVHPKLNESLHPDALDDTWRLNAIFGREVALAESICKVVHTGVLDRYPNLNLVYHHTAGNIASMMGRIALQLDEGRWPGMEDVVGFDEFKSQVEERIYLDSSGYYGRSSPFRTTLEEFPSSQLLFGSDFPYETRVPEVFDKIVSSIDEVSSDADTRRILSDNALDLLVNV</sequence>
<gene>
    <name evidence="3" type="ORF">OS889_01890</name>
</gene>
<dbReference type="InterPro" id="IPR032466">
    <property type="entry name" value="Metal_Hydrolase"/>
</dbReference>
<dbReference type="PANTHER" id="PTHR21240">
    <property type="entry name" value="2-AMINO-3-CARBOXYLMUCONATE-6-SEMIALDEHYDE DECARBOXYLASE"/>
    <property type="match status" value="1"/>
</dbReference>
<dbReference type="RefSeq" id="WP_372386790.1">
    <property type="nucleotide sequence ID" value="NZ_JBGNYA010000001.1"/>
</dbReference>
<dbReference type="AlphaFoldDB" id="A0ABD5M763"/>
<reference evidence="3 4" key="1">
    <citation type="submission" date="2024-08" db="EMBL/GenBank/DDBJ databases">
        <title>Halobellus sp. MBLA0158 whole genome sequence.</title>
        <authorList>
            <person name="Hwang C.Y."/>
            <person name="Cho E.-S."/>
            <person name="Seo M.-J."/>
        </authorList>
    </citation>
    <scope>NUCLEOTIDE SEQUENCE [LARGE SCALE GENOMIC DNA]</scope>
    <source>
        <strain evidence="3 4">MBLA0158</strain>
    </source>
</reference>
<keyword evidence="4" id="KW-1185">Reference proteome</keyword>
<evidence type="ECO:0000259" key="2">
    <source>
        <dbReference type="Pfam" id="PF04909"/>
    </source>
</evidence>
<evidence type="ECO:0000313" key="4">
    <source>
        <dbReference type="Proteomes" id="UP001570511"/>
    </source>
</evidence>
<name>A0ABD5M763_9EURY</name>
<keyword evidence="1" id="KW-0456">Lyase</keyword>
<dbReference type="Gene3D" id="3.20.20.140">
    <property type="entry name" value="Metal-dependent hydrolases"/>
    <property type="match status" value="1"/>
</dbReference>
<dbReference type="InterPro" id="IPR006680">
    <property type="entry name" value="Amidohydro-rel"/>
</dbReference>
<dbReference type="EMBL" id="JBGNYA010000001">
    <property type="protein sequence ID" value="MFA1609760.1"/>
    <property type="molecule type" value="Genomic_DNA"/>
</dbReference>
<accession>A0ABD5M763</accession>
<feature type="domain" description="Amidohydrolase-related" evidence="2">
    <location>
        <begin position="98"/>
        <end position="321"/>
    </location>
</feature>
<dbReference type="Proteomes" id="UP001570511">
    <property type="component" value="Unassembled WGS sequence"/>
</dbReference>
<dbReference type="Pfam" id="PF04909">
    <property type="entry name" value="Amidohydro_2"/>
    <property type="match status" value="1"/>
</dbReference>
<proteinExistence type="predicted"/>
<dbReference type="GO" id="GO:0016829">
    <property type="term" value="F:lyase activity"/>
    <property type="evidence" value="ECO:0007669"/>
    <property type="project" value="UniProtKB-KW"/>
</dbReference>
<dbReference type="PANTHER" id="PTHR21240:SF28">
    <property type="entry name" value="ISO-OROTATE DECARBOXYLASE (EUROFUNG)"/>
    <property type="match status" value="1"/>
</dbReference>
<evidence type="ECO:0000313" key="3">
    <source>
        <dbReference type="EMBL" id="MFA1609760.1"/>
    </source>
</evidence>
<comment type="caution">
    <text evidence="3">The sequence shown here is derived from an EMBL/GenBank/DDBJ whole genome shotgun (WGS) entry which is preliminary data.</text>
</comment>
<evidence type="ECO:0000256" key="1">
    <source>
        <dbReference type="ARBA" id="ARBA00023239"/>
    </source>
</evidence>